<dbReference type="GO" id="GO:0005524">
    <property type="term" value="F:ATP binding"/>
    <property type="evidence" value="ECO:0007669"/>
    <property type="project" value="UniProtKB-KW"/>
</dbReference>
<keyword evidence="20" id="KW-1185">Reference proteome</keyword>
<dbReference type="FunFam" id="3.60.40.10:FF:000005">
    <property type="entry name" value="Serine/threonine protein phosphatase"/>
    <property type="match status" value="1"/>
</dbReference>
<evidence type="ECO:0000256" key="14">
    <source>
        <dbReference type="ARBA" id="ARBA00075117"/>
    </source>
</evidence>
<dbReference type="AlphaFoldDB" id="A0A840P7S9"/>
<evidence type="ECO:0000313" key="19">
    <source>
        <dbReference type="EMBL" id="MBB5135728.1"/>
    </source>
</evidence>
<dbReference type="FunFam" id="3.30.565.10:FF:000028">
    <property type="entry name" value="PAS sensor protein"/>
    <property type="match status" value="1"/>
</dbReference>
<keyword evidence="4" id="KW-0479">Metal-binding</keyword>
<evidence type="ECO:0000256" key="15">
    <source>
        <dbReference type="ARBA" id="ARBA00081350"/>
    </source>
</evidence>
<dbReference type="CDD" id="cd00130">
    <property type="entry name" value="PAS"/>
    <property type="match status" value="2"/>
</dbReference>
<dbReference type="InterPro" id="IPR003594">
    <property type="entry name" value="HATPase_dom"/>
</dbReference>
<dbReference type="InterPro" id="IPR035965">
    <property type="entry name" value="PAS-like_dom_sf"/>
</dbReference>
<keyword evidence="7" id="KW-0378">Hydrolase</keyword>
<keyword evidence="6" id="KW-0418">Kinase</keyword>
<dbReference type="PANTHER" id="PTHR43156:SF2">
    <property type="entry name" value="STAGE II SPORULATION PROTEIN E"/>
    <property type="match status" value="1"/>
</dbReference>
<dbReference type="Gene3D" id="2.10.70.100">
    <property type="match status" value="1"/>
</dbReference>
<organism evidence="19 20">
    <name type="scientific">Thermocatellispora tengchongensis</name>
    <dbReference type="NCBI Taxonomy" id="1073253"/>
    <lineage>
        <taxon>Bacteria</taxon>
        <taxon>Bacillati</taxon>
        <taxon>Actinomycetota</taxon>
        <taxon>Actinomycetes</taxon>
        <taxon>Streptosporangiales</taxon>
        <taxon>Streptosporangiaceae</taxon>
        <taxon>Thermocatellispora</taxon>
    </lineage>
</organism>
<dbReference type="SMART" id="SM00091">
    <property type="entry name" value="PAS"/>
    <property type="match status" value="2"/>
</dbReference>
<name>A0A840P7S9_9ACTN</name>
<keyword evidence="3" id="KW-0808">Transferase</keyword>
<dbReference type="Pfam" id="PF13581">
    <property type="entry name" value="HATPase_c_2"/>
    <property type="match status" value="1"/>
</dbReference>
<evidence type="ECO:0000259" key="17">
    <source>
        <dbReference type="SMART" id="SM00091"/>
    </source>
</evidence>
<evidence type="ECO:0000256" key="10">
    <source>
        <dbReference type="ARBA" id="ARBA00022912"/>
    </source>
</evidence>
<dbReference type="PANTHER" id="PTHR43156">
    <property type="entry name" value="STAGE II SPORULATION PROTEIN E-RELATED"/>
    <property type="match status" value="1"/>
</dbReference>
<dbReference type="InterPro" id="IPR052016">
    <property type="entry name" value="Bact_Sigma-Reg"/>
</dbReference>
<dbReference type="Pfam" id="PF08447">
    <property type="entry name" value="PAS_3"/>
    <property type="match status" value="1"/>
</dbReference>
<dbReference type="InterPro" id="IPR036890">
    <property type="entry name" value="HATPase_C_sf"/>
</dbReference>
<evidence type="ECO:0000256" key="6">
    <source>
        <dbReference type="ARBA" id="ARBA00022777"/>
    </source>
</evidence>
<comment type="caution">
    <text evidence="19">The sequence shown here is derived from an EMBL/GenBank/DDBJ whole genome shotgun (WGS) entry which is preliminary data.</text>
</comment>
<keyword evidence="5" id="KW-0547">Nucleotide-binding</keyword>
<evidence type="ECO:0000256" key="12">
    <source>
        <dbReference type="ARBA" id="ARBA00047761"/>
    </source>
</evidence>
<keyword evidence="2" id="KW-0597">Phosphoprotein</keyword>
<dbReference type="Pfam" id="PF13185">
    <property type="entry name" value="GAF_2"/>
    <property type="match status" value="1"/>
</dbReference>
<comment type="function">
    <text evidence="13">Primarily acts as an independent SigF regulator that is sensitive to the osmosensory signal, mediating the cross talk of PknD with the SigF regulon. Possesses both phosphatase and kinase activities. The kinase domain functions as a classic anti-sigma factor-like kinase to phosphorylate the anti-anti-sigma factor domain at the canonical regulatory site, and the phosphatase domain antagonizes this activity.</text>
</comment>
<evidence type="ECO:0000256" key="8">
    <source>
        <dbReference type="ARBA" id="ARBA00022840"/>
    </source>
</evidence>
<dbReference type="InterPro" id="IPR013656">
    <property type="entry name" value="PAS_4"/>
</dbReference>
<dbReference type="SUPFAM" id="SSF55781">
    <property type="entry name" value="GAF domain-like"/>
    <property type="match status" value="1"/>
</dbReference>
<dbReference type="Proteomes" id="UP000578449">
    <property type="component" value="Unassembled WGS sequence"/>
</dbReference>
<dbReference type="Pfam" id="PF08448">
    <property type="entry name" value="PAS_4"/>
    <property type="match status" value="1"/>
</dbReference>
<evidence type="ECO:0000256" key="1">
    <source>
        <dbReference type="ARBA" id="ARBA00013081"/>
    </source>
</evidence>
<dbReference type="InterPro" id="IPR036457">
    <property type="entry name" value="PPM-type-like_dom_sf"/>
</dbReference>
<accession>A0A840P7S9</accession>
<dbReference type="InterPro" id="IPR000014">
    <property type="entry name" value="PAS"/>
</dbReference>
<keyword evidence="11" id="KW-0464">Manganese</keyword>
<dbReference type="Gene3D" id="3.60.40.10">
    <property type="entry name" value="PPM-type phosphatase domain"/>
    <property type="match status" value="1"/>
</dbReference>
<dbReference type="SUPFAM" id="SSF81606">
    <property type="entry name" value="PP2C-like"/>
    <property type="match status" value="1"/>
</dbReference>
<sequence>MRGVRDWAARRLRPALPPASPSSAGLSGFQEAGAGFWSWNLVTGEVTLDPVACSVLGIGPEGHDGRMDTWLARLHPDDLGRVPAVRDAAIQAHDAFSVEYRVCRPDGTFRWARECGHVALGEDGRPARVAGALWDTTEIPCGREPMDRALLRMRDGFLVLDADLRVTFANAEAERLLGARGALLGRRPSQVLPGVVAQDLERSCRRAAAEGAPVDLDVEWPGDRRWYHLRLGPVNGEVTVYITDFTAKRLDAQQRAAAEQAAAERTARIQELTTALAEALTTRDVVEAVAEHVMQPFNAAGLVVADIRPGERQIAGAVGYPAEFMNAIGGEKMLRHGPIGDIVRSRTPLCIGSVEEYVRRYPHLADVPAAGGKQAWAFLPLIASGHVIGCCLISFARPRHFTGEERGLLLAISGLVGQALERARLYDAERARARELQRALLPRVLPALPGIAAAARYLPVGKDMEVGGDWYDVIPLSADRVALVIGDVMGHGISEAATMGRLRTAVHTLADLELPPDELLAHLNDLVIGLGDDFYATCLYLIYDPADRACTFASAGHPPPAVVHPGGTVIFPGTDPDPPLGAATPPFAATELTLPEDTLLVLYTDGLVESAGPDIDEGLAELGRTLSAACAGRDLRRRRHDQPLLAEAAPAPAPGDGEGDGPLHVLCDSLIATLLPAHQATTDDAALLIARTRALRAEDIACWALPEDPVAAGEARKHVREQLSAWNLDALSMTTELLASELVGNVIRHARGPITLRLIRGRVLTCEVSDGSLTTPRVRRSSETDEGGRGLQLVTALAQRWGTRFTPEGKSIWTEQPLPDSPL</sequence>
<evidence type="ECO:0000256" key="5">
    <source>
        <dbReference type="ARBA" id="ARBA00022741"/>
    </source>
</evidence>
<gene>
    <name evidence="19" type="ORF">HNP84_005472</name>
</gene>
<evidence type="ECO:0000256" key="13">
    <source>
        <dbReference type="ARBA" id="ARBA00056274"/>
    </source>
</evidence>
<feature type="domain" description="GAF" evidence="16">
    <location>
        <begin position="281"/>
        <end position="430"/>
    </location>
</feature>
<dbReference type="Gene3D" id="3.30.450.40">
    <property type="match status" value="1"/>
</dbReference>
<comment type="catalytic activity">
    <reaction evidence="12">
        <text>O-phospho-L-seryl-[protein] + H2O = L-seryl-[protein] + phosphate</text>
        <dbReference type="Rhea" id="RHEA:20629"/>
        <dbReference type="Rhea" id="RHEA-COMP:9863"/>
        <dbReference type="Rhea" id="RHEA-COMP:11604"/>
        <dbReference type="ChEBI" id="CHEBI:15377"/>
        <dbReference type="ChEBI" id="CHEBI:29999"/>
        <dbReference type="ChEBI" id="CHEBI:43474"/>
        <dbReference type="ChEBI" id="CHEBI:83421"/>
        <dbReference type="EC" id="3.1.3.16"/>
    </reaction>
</comment>
<dbReference type="Gene3D" id="3.30.565.10">
    <property type="entry name" value="Histidine kinase-like ATPase, C-terminal domain"/>
    <property type="match status" value="1"/>
</dbReference>
<evidence type="ECO:0000259" key="16">
    <source>
        <dbReference type="SMART" id="SM00065"/>
    </source>
</evidence>
<evidence type="ECO:0000259" key="18">
    <source>
        <dbReference type="SMART" id="SM00331"/>
    </source>
</evidence>
<proteinExistence type="predicted"/>
<dbReference type="GO" id="GO:0004722">
    <property type="term" value="F:protein serine/threonine phosphatase activity"/>
    <property type="evidence" value="ECO:0007669"/>
    <property type="project" value="UniProtKB-EC"/>
</dbReference>
<keyword evidence="8" id="KW-0067">ATP-binding</keyword>
<reference evidence="19 20" key="1">
    <citation type="submission" date="2020-08" db="EMBL/GenBank/DDBJ databases">
        <title>Genomic Encyclopedia of Type Strains, Phase IV (KMG-IV): sequencing the most valuable type-strain genomes for metagenomic binning, comparative biology and taxonomic classification.</title>
        <authorList>
            <person name="Goeker M."/>
        </authorList>
    </citation>
    <scope>NUCLEOTIDE SEQUENCE [LARGE SCALE GENOMIC DNA]</scope>
    <source>
        <strain evidence="19 20">DSM 45615</strain>
    </source>
</reference>
<evidence type="ECO:0000256" key="11">
    <source>
        <dbReference type="ARBA" id="ARBA00023211"/>
    </source>
</evidence>
<evidence type="ECO:0000256" key="3">
    <source>
        <dbReference type="ARBA" id="ARBA00022679"/>
    </source>
</evidence>
<evidence type="ECO:0000256" key="9">
    <source>
        <dbReference type="ARBA" id="ARBA00022842"/>
    </source>
</evidence>
<evidence type="ECO:0000313" key="20">
    <source>
        <dbReference type="Proteomes" id="UP000578449"/>
    </source>
</evidence>
<dbReference type="SMART" id="SM00331">
    <property type="entry name" value="PP2C_SIG"/>
    <property type="match status" value="1"/>
</dbReference>
<dbReference type="InterPro" id="IPR001932">
    <property type="entry name" value="PPM-type_phosphatase-like_dom"/>
</dbReference>
<dbReference type="Pfam" id="PF07228">
    <property type="entry name" value="SpoIIE"/>
    <property type="match status" value="1"/>
</dbReference>
<dbReference type="InterPro" id="IPR003018">
    <property type="entry name" value="GAF"/>
</dbReference>
<dbReference type="Gene3D" id="3.30.450.20">
    <property type="entry name" value="PAS domain"/>
    <property type="match status" value="2"/>
</dbReference>
<dbReference type="CDD" id="cd16936">
    <property type="entry name" value="HATPase_RsbW-like"/>
    <property type="match status" value="1"/>
</dbReference>
<dbReference type="GO" id="GO:0016301">
    <property type="term" value="F:kinase activity"/>
    <property type="evidence" value="ECO:0007669"/>
    <property type="project" value="UniProtKB-KW"/>
</dbReference>
<dbReference type="EMBL" id="JACHGN010000012">
    <property type="protein sequence ID" value="MBB5135728.1"/>
    <property type="molecule type" value="Genomic_DNA"/>
</dbReference>
<feature type="domain" description="PAS" evidence="17">
    <location>
        <begin position="144"/>
        <end position="209"/>
    </location>
</feature>
<evidence type="ECO:0000256" key="4">
    <source>
        <dbReference type="ARBA" id="ARBA00022723"/>
    </source>
</evidence>
<dbReference type="RefSeq" id="WP_185052669.1">
    <property type="nucleotide sequence ID" value="NZ_JACHGN010000012.1"/>
</dbReference>
<dbReference type="EC" id="3.1.3.16" evidence="1"/>
<dbReference type="InterPro" id="IPR029016">
    <property type="entry name" value="GAF-like_dom_sf"/>
</dbReference>
<dbReference type="InterPro" id="IPR013655">
    <property type="entry name" value="PAS_fold_3"/>
</dbReference>
<dbReference type="SMART" id="SM00065">
    <property type="entry name" value="GAF"/>
    <property type="match status" value="1"/>
</dbReference>
<dbReference type="SUPFAM" id="SSF55785">
    <property type="entry name" value="PYP-like sensor domain (PAS domain)"/>
    <property type="match status" value="2"/>
</dbReference>
<evidence type="ECO:0000256" key="7">
    <source>
        <dbReference type="ARBA" id="ARBA00022801"/>
    </source>
</evidence>
<feature type="domain" description="PAS" evidence="17">
    <location>
        <begin position="23"/>
        <end position="91"/>
    </location>
</feature>
<keyword evidence="9" id="KW-0460">Magnesium</keyword>
<dbReference type="GO" id="GO:0046872">
    <property type="term" value="F:metal ion binding"/>
    <property type="evidence" value="ECO:0007669"/>
    <property type="project" value="UniProtKB-KW"/>
</dbReference>
<feature type="domain" description="PPM-type phosphatase" evidence="18">
    <location>
        <begin position="448"/>
        <end position="692"/>
    </location>
</feature>
<keyword evidence="10" id="KW-0904">Protein phosphatase</keyword>
<evidence type="ECO:0000256" key="2">
    <source>
        <dbReference type="ARBA" id="ARBA00022553"/>
    </source>
</evidence>
<protein>
    <recommendedName>
        <fullName evidence="1">protein-serine/threonine phosphatase</fullName>
        <ecNumber evidence="1">3.1.3.16</ecNumber>
    </recommendedName>
    <alternativeName>
        <fullName evidence="15">Protein-serine/threonine phosphatase</fullName>
    </alternativeName>
    <alternativeName>
        <fullName evidence="14">Serine/threonine-protein kinase</fullName>
    </alternativeName>
</protein>